<name>A0ABQ7UTM3_SOLTU</name>
<protein>
    <recommendedName>
        <fullName evidence="4">Integrase core domain containing protein</fullName>
    </recommendedName>
</protein>
<feature type="region of interest" description="Disordered" evidence="1">
    <location>
        <begin position="97"/>
        <end position="116"/>
    </location>
</feature>
<dbReference type="Proteomes" id="UP000826656">
    <property type="component" value="Unassembled WGS sequence"/>
</dbReference>
<sequence length="162" mass="18465">MQLMDEFSKNNRAWKTRDAEVGDLGFTFELSAEQKKREEERDQDMAHTTTQMDLLTKHIMTFSEKGVSRIITRETKVIILEIKVGAIQERGNMKDLEIENKATGNRDRPSGSSSGSKIEDMLAKVLQMFESIDIGVKDMTIDFFGMSQLVDSHTTSIKQLEQ</sequence>
<organism evidence="2 3">
    <name type="scientific">Solanum tuberosum</name>
    <name type="common">Potato</name>
    <dbReference type="NCBI Taxonomy" id="4113"/>
    <lineage>
        <taxon>Eukaryota</taxon>
        <taxon>Viridiplantae</taxon>
        <taxon>Streptophyta</taxon>
        <taxon>Embryophyta</taxon>
        <taxon>Tracheophyta</taxon>
        <taxon>Spermatophyta</taxon>
        <taxon>Magnoliopsida</taxon>
        <taxon>eudicotyledons</taxon>
        <taxon>Gunneridae</taxon>
        <taxon>Pentapetalae</taxon>
        <taxon>asterids</taxon>
        <taxon>lamiids</taxon>
        <taxon>Solanales</taxon>
        <taxon>Solanaceae</taxon>
        <taxon>Solanoideae</taxon>
        <taxon>Solaneae</taxon>
        <taxon>Solanum</taxon>
    </lineage>
</organism>
<evidence type="ECO:0008006" key="4">
    <source>
        <dbReference type="Google" id="ProtNLM"/>
    </source>
</evidence>
<feature type="compositionally biased region" description="Basic and acidic residues" evidence="1">
    <location>
        <begin position="97"/>
        <end position="109"/>
    </location>
</feature>
<reference evidence="2 3" key="1">
    <citation type="journal article" date="2021" name="bioRxiv">
        <title>Chromosome-scale and haplotype-resolved genome assembly of a tetraploid potato cultivar.</title>
        <authorList>
            <person name="Sun H."/>
            <person name="Jiao W.-B."/>
            <person name="Krause K."/>
            <person name="Campoy J.A."/>
            <person name="Goel M."/>
            <person name="Folz-Donahue K."/>
            <person name="Kukat C."/>
            <person name="Huettel B."/>
            <person name="Schneeberger K."/>
        </authorList>
    </citation>
    <scope>NUCLEOTIDE SEQUENCE [LARGE SCALE GENOMIC DNA]</scope>
    <source>
        <strain evidence="2">SolTubOtavaFocal</strain>
        <tissue evidence="2">Leaves</tissue>
    </source>
</reference>
<evidence type="ECO:0000313" key="3">
    <source>
        <dbReference type="Proteomes" id="UP000826656"/>
    </source>
</evidence>
<proteinExistence type="predicted"/>
<keyword evidence="3" id="KW-1185">Reference proteome</keyword>
<dbReference type="EMBL" id="JAIVGD010000018">
    <property type="protein sequence ID" value="KAH0754569.1"/>
    <property type="molecule type" value="Genomic_DNA"/>
</dbReference>
<comment type="caution">
    <text evidence="2">The sequence shown here is derived from an EMBL/GenBank/DDBJ whole genome shotgun (WGS) entry which is preliminary data.</text>
</comment>
<evidence type="ECO:0000313" key="2">
    <source>
        <dbReference type="EMBL" id="KAH0754569.1"/>
    </source>
</evidence>
<accession>A0ABQ7UTM3</accession>
<evidence type="ECO:0000256" key="1">
    <source>
        <dbReference type="SAM" id="MobiDB-lite"/>
    </source>
</evidence>
<gene>
    <name evidence="2" type="ORF">KY290_024839</name>
</gene>